<sequence length="293" mass="31107">MTVPVDELVARLARVRDEEVGTAPGGPGGRGLLAEIIAAAPLLEARRTRRRARRFALASAATAALAAAALIGVNVAAPERLRSYANAAVEIQRTDGVYEVSVKDAYAEQRRFTEAFRKMGLNVRLSIVPVTPGSERTIVAMGGESASRHGGPTVWSFDDGCRARSGACPLRVRISGEVGRDRLWLELGREARPGEPYANAHWGRKDPALARLGLPRRTVAGAVAVLRRAGLKADYAIGTVNPDGSGGMYRAAPSWRPAGGRRVGTAWTHSSTTVTLMVLPAPGDPRPDPAQNP</sequence>
<evidence type="ECO:0000256" key="1">
    <source>
        <dbReference type="SAM" id="Phobius"/>
    </source>
</evidence>
<keyword evidence="1" id="KW-0812">Transmembrane</keyword>
<accession>A0ABW2CTP1</accession>
<keyword evidence="3" id="KW-1185">Reference proteome</keyword>
<dbReference type="Proteomes" id="UP001596380">
    <property type="component" value="Unassembled WGS sequence"/>
</dbReference>
<feature type="transmembrane region" description="Helical" evidence="1">
    <location>
        <begin position="55"/>
        <end position="77"/>
    </location>
</feature>
<dbReference type="EMBL" id="JBHSXS010000034">
    <property type="protein sequence ID" value="MFC6885167.1"/>
    <property type="molecule type" value="Genomic_DNA"/>
</dbReference>
<comment type="caution">
    <text evidence="2">The sequence shown here is derived from an EMBL/GenBank/DDBJ whole genome shotgun (WGS) entry which is preliminary data.</text>
</comment>
<keyword evidence="1" id="KW-1133">Transmembrane helix</keyword>
<name>A0ABW2CTP1_9ACTN</name>
<evidence type="ECO:0000313" key="2">
    <source>
        <dbReference type="EMBL" id="MFC6885167.1"/>
    </source>
</evidence>
<protein>
    <recommendedName>
        <fullName evidence="4">DUF4179 domain-containing protein</fullName>
    </recommendedName>
</protein>
<proteinExistence type="predicted"/>
<reference evidence="3" key="1">
    <citation type="journal article" date="2019" name="Int. J. Syst. Evol. Microbiol.">
        <title>The Global Catalogue of Microorganisms (GCM) 10K type strain sequencing project: providing services to taxonomists for standard genome sequencing and annotation.</title>
        <authorList>
            <consortium name="The Broad Institute Genomics Platform"/>
            <consortium name="The Broad Institute Genome Sequencing Center for Infectious Disease"/>
            <person name="Wu L."/>
            <person name="Ma J."/>
        </authorList>
    </citation>
    <scope>NUCLEOTIDE SEQUENCE [LARGE SCALE GENOMIC DNA]</scope>
    <source>
        <strain evidence="3">JCM 3369</strain>
    </source>
</reference>
<evidence type="ECO:0000313" key="3">
    <source>
        <dbReference type="Proteomes" id="UP001596380"/>
    </source>
</evidence>
<keyword evidence="1" id="KW-0472">Membrane</keyword>
<gene>
    <name evidence="2" type="ORF">ACFQKB_35800</name>
</gene>
<dbReference type="RefSeq" id="WP_378063903.1">
    <property type="nucleotide sequence ID" value="NZ_JBHSXS010000034.1"/>
</dbReference>
<evidence type="ECO:0008006" key="4">
    <source>
        <dbReference type="Google" id="ProtNLM"/>
    </source>
</evidence>
<organism evidence="2 3">
    <name type="scientific">Actinomadura yumaensis</name>
    <dbReference type="NCBI Taxonomy" id="111807"/>
    <lineage>
        <taxon>Bacteria</taxon>
        <taxon>Bacillati</taxon>
        <taxon>Actinomycetota</taxon>
        <taxon>Actinomycetes</taxon>
        <taxon>Streptosporangiales</taxon>
        <taxon>Thermomonosporaceae</taxon>
        <taxon>Actinomadura</taxon>
    </lineage>
</organism>